<feature type="region of interest" description="Disordered" evidence="10">
    <location>
        <begin position="1"/>
        <end position="105"/>
    </location>
</feature>
<evidence type="ECO:0000256" key="10">
    <source>
        <dbReference type="SAM" id="MobiDB-lite"/>
    </source>
</evidence>
<protein>
    <recommendedName>
        <fullName evidence="9">Mechanosensitive ion channel protein</fullName>
    </recommendedName>
</protein>
<feature type="compositionally biased region" description="Polar residues" evidence="10">
    <location>
        <begin position="126"/>
        <end position="149"/>
    </location>
</feature>
<keyword evidence="4 11" id="KW-0812">Transmembrane</keyword>
<feature type="transmembrane region" description="Helical" evidence="11">
    <location>
        <begin position="236"/>
        <end position="264"/>
    </location>
</feature>
<keyword evidence="8" id="KW-0407">Ion channel</keyword>
<evidence type="ECO:0000313" key="14">
    <source>
        <dbReference type="EMBL" id="KAG5591148.1"/>
    </source>
</evidence>
<feature type="region of interest" description="Disordered" evidence="10">
    <location>
        <begin position="123"/>
        <end position="150"/>
    </location>
</feature>
<dbReference type="InterPro" id="IPR006685">
    <property type="entry name" value="MscS_channel_2nd"/>
</dbReference>
<evidence type="ECO:0000256" key="4">
    <source>
        <dbReference type="ARBA" id="ARBA00022692"/>
    </source>
</evidence>
<evidence type="ECO:0000256" key="11">
    <source>
        <dbReference type="SAM" id="Phobius"/>
    </source>
</evidence>
<dbReference type="GO" id="GO:0006820">
    <property type="term" value="P:monoatomic anion transport"/>
    <property type="evidence" value="ECO:0007669"/>
    <property type="project" value="TreeGrafter"/>
</dbReference>
<comment type="similarity">
    <text evidence="2 9">Belongs to the MscS (TC 1.A.23) family.</text>
</comment>
<keyword evidence="3" id="KW-0813">Transport</keyword>
<dbReference type="GO" id="GO:0008381">
    <property type="term" value="F:mechanosensitive monoatomic ion channel activity"/>
    <property type="evidence" value="ECO:0007669"/>
    <property type="project" value="TreeGrafter"/>
</dbReference>
<keyword evidence="6" id="KW-0406">Ion transport</keyword>
<keyword evidence="7 9" id="KW-0472">Membrane</keyword>
<dbReference type="Gene3D" id="2.30.30.60">
    <property type="match status" value="1"/>
</dbReference>
<feature type="transmembrane region" description="Helical" evidence="11">
    <location>
        <begin position="314"/>
        <end position="334"/>
    </location>
</feature>
<proteinExistence type="inferred from homology"/>
<evidence type="ECO:0000313" key="15">
    <source>
        <dbReference type="Proteomes" id="UP000824120"/>
    </source>
</evidence>
<gene>
    <name evidence="14" type="ORF">H5410_041662</name>
</gene>
<evidence type="ECO:0000256" key="9">
    <source>
        <dbReference type="PIRNR" id="PIRNR017209"/>
    </source>
</evidence>
<comment type="subcellular location">
    <subcellularLocation>
        <location evidence="1">Endomembrane system</location>
        <topology evidence="1">Multi-pass membrane protein</topology>
    </subcellularLocation>
    <subcellularLocation>
        <location evidence="9">Membrane</location>
    </subcellularLocation>
</comment>
<sequence length="773" mass="88055">MDSNGKAVKFSGEIGMAENKKPSSDVVVLISEDERDSKSPVRPSRSTVDPPLVSQIPKTLQVSDSSPEIARYPPSPSSNKPPKIPTNETLTRRKSLASSVFSKPKSRFGEQSLPIDVNMFDEQPEPSANSPYRNVSNRASPTAKMGSSDTFKETTRTVSISVTPRTPLMASPGGFGGVDEDEEIYKKVSSRNKLKYNKVKTKVLIEWLVFLCLLGCLLASLLVKKFEHWKLWDLKIWKWIVLVMVTFSGMLVTKWFIHFVALLIELNFLLRKKVLYFVFGLKKSVQVCIWFGLVLLTWVLLFSNEERSHSTEKVTNFITRTIAALLVGSFLWLLKTLLLKILAASFHVNTFFDRIQESIFHQYILLTLSGLPVMESAQMLGRSNSVASQFSFRKTMKGKDGKEKKEKAVIDINKLHEMKREKVSAWTMKMLVDVISNSGLSTISGSLGENDYDIGCEQADKEINNEEEAIAAAYHIFRNVAPPGSKYIDEYDLKRFLIKEEVDIVLPMIDVAETGQIDKKALTEWVVKVYQGRKALSHALNDTKTAVKQLNKLVTCILIVIIIIIWLLLVGIATTKVLVFLSSQLVVAAFIFGNTCKTIFEAIIFVFVMHPFDVGDRCVIDGVQMTVEEMNILSTVFLRFDNEKIFYPNSVLAVKPISNFYRSPDMGDNFEFSIDYRTPVEKIGALKEKIKRYLEKTPQYWHPNHSVVVKEIENMNKIKMVVFFNHTMNFQNYGEKNRRRTELILEMKKMFDDLNIKYDLLPQEVHLVEQRGH</sequence>
<dbReference type="Pfam" id="PF25886">
    <property type="entry name" value="Msy1"/>
    <property type="match status" value="1"/>
</dbReference>
<evidence type="ECO:0000256" key="6">
    <source>
        <dbReference type="ARBA" id="ARBA00023065"/>
    </source>
</evidence>
<comment type="caution">
    <text evidence="14">The sequence shown here is derived from an EMBL/GenBank/DDBJ whole genome shotgun (WGS) entry which is preliminary data.</text>
</comment>
<evidence type="ECO:0000256" key="1">
    <source>
        <dbReference type="ARBA" id="ARBA00004127"/>
    </source>
</evidence>
<feature type="domain" description="Mechanosensitive ion channel protein Msy1/2-like transmembrane" evidence="13">
    <location>
        <begin position="198"/>
        <end position="346"/>
    </location>
</feature>
<feature type="transmembrane region" description="Helical" evidence="11">
    <location>
        <begin position="285"/>
        <end position="302"/>
    </location>
</feature>
<feature type="transmembrane region" description="Helical" evidence="11">
    <location>
        <begin position="203"/>
        <end position="224"/>
    </location>
</feature>
<evidence type="ECO:0000256" key="8">
    <source>
        <dbReference type="ARBA" id="ARBA00023303"/>
    </source>
</evidence>
<dbReference type="SUPFAM" id="SSF50182">
    <property type="entry name" value="Sm-like ribonucleoproteins"/>
    <property type="match status" value="1"/>
</dbReference>
<feature type="compositionally biased region" description="Polar residues" evidence="10">
    <location>
        <begin position="56"/>
        <end position="66"/>
    </location>
</feature>
<dbReference type="PIRSF" id="PIRSF017209">
    <property type="entry name" value="Memb_At2g17000_prd"/>
    <property type="match status" value="1"/>
</dbReference>
<dbReference type="OrthoDB" id="544685at2759"/>
<feature type="transmembrane region" description="Helical" evidence="11">
    <location>
        <begin position="553"/>
        <end position="573"/>
    </location>
</feature>
<evidence type="ECO:0000259" key="13">
    <source>
        <dbReference type="Pfam" id="PF25886"/>
    </source>
</evidence>
<dbReference type="EMBL" id="JACXVP010000008">
    <property type="protein sequence ID" value="KAG5591148.1"/>
    <property type="molecule type" value="Genomic_DNA"/>
</dbReference>
<dbReference type="PANTHER" id="PTHR31618">
    <property type="entry name" value="MECHANOSENSITIVE ION CHANNEL PROTEIN 5"/>
    <property type="match status" value="1"/>
</dbReference>
<feature type="transmembrane region" description="Helical" evidence="11">
    <location>
        <begin position="585"/>
        <end position="608"/>
    </location>
</feature>
<evidence type="ECO:0000259" key="12">
    <source>
        <dbReference type="Pfam" id="PF00924"/>
    </source>
</evidence>
<accession>A0A9J5XV78</accession>
<dbReference type="InterPro" id="IPR010920">
    <property type="entry name" value="LSM_dom_sf"/>
</dbReference>
<name>A0A9J5XV78_SOLCO</name>
<dbReference type="GO" id="GO:0005886">
    <property type="term" value="C:plasma membrane"/>
    <property type="evidence" value="ECO:0007669"/>
    <property type="project" value="UniProtKB-UniRule"/>
</dbReference>
<evidence type="ECO:0000256" key="2">
    <source>
        <dbReference type="ARBA" id="ARBA00008017"/>
    </source>
</evidence>
<organism evidence="14 15">
    <name type="scientific">Solanum commersonii</name>
    <name type="common">Commerson's wild potato</name>
    <name type="synonym">Commerson's nightshade</name>
    <dbReference type="NCBI Taxonomy" id="4109"/>
    <lineage>
        <taxon>Eukaryota</taxon>
        <taxon>Viridiplantae</taxon>
        <taxon>Streptophyta</taxon>
        <taxon>Embryophyta</taxon>
        <taxon>Tracheophyta</taxon>
        <taxon>Spermatophyta</taxon>
        <taxon>Magnoliopsida</taxon>
        <taxon>eudicotyledons</taxon>
        <taxon>Gunneridae</taxon>
        <taxon>Pentapetalae</taxon>
        <taxon>asterids</taxon>
        <taxon>lamiids</taxon>
        <taxon>Solanales</taxon>
        <taxon>Solanaceae</taxon>
        <taxon>Solanoideae</taxon>
        <taxon>Solaneae</taxon>
        <taxon>Solanum</taxon>
    </lineage>
</organism>
<dbReference type="Pfam" id="PF00924">
    <property type="entry name" value="MS_channel_2nd"/>
    <property type="match status" value="1"/>
</dbReference>
<dbReference type="FunFam" id="2.30.30.60:FF:000003">
    <property type="entry name" value="Predicted mechanosensitive ion channel"/>
    <property type="match status" value="1"/>
</dbReference>
<dbReference type="Proteomes" id="UP000824120">
    <property type="component" value="Chromosome 8"/>
</dbReference>
<dbReference type="AlphaFoldDB" id="A0A9J5XV78"/>
<dbReference type="InterPro" id="IPR058650">
    <property type="entry name" value="Msy1/2-like"/>
</dbReference>
<dbReference type="InterPro" id="IPR023408">
    <property type="entry name" value="MscS_beta-dom_sf"/>
</dbReference>
<evidence type="ECO:0000256" key="7">
    <source>
        <dbReference type="ARBA" id="ARBA00023136"/>
    </source>
</evidence>
<feature type="domain" description="Mechanosensitive ion channel MscS" evidence="12">
    <location>
        <begin position="604"/>
        <end position="660"/>
    </location>
</feature>
<evidence type="ECO:0000256" key="3">
    <source>
        <dbReference type="ARBA" id="ARBA00022448"/>
    </source>
</evidence>
<evidence type="ECO:0000256" key="5">
    <source>
        <dbReference type="ARBA" id="ARBA00022989"/>
    </source>
</evidence>
<reference evidence="14 15" key="1">
    <citation type="submission" date="2020-09" db="EMBL/GenBank/DDBJ databases">
        <title>De no assembly of potato wild relative species, Solanum commersonii.</title>
        <authorList>
            <person name="Cho K."/>
        </authorList>
    </citation>
    <scope>NUCLEOTIDE SEQUENCE [LARGE SCALE GENOMIC DNA]</scope>
    <source>
        <strain evidence="14">LZ3.2</strain>
        <tissue evidence="14">Leaf</tissue>
    </source>
</reference>
<dbReference type="GO" id="GO:0050982">
    <property type="term" value="P:detection of mechanical stimulus"/>
    <property type="evidence" value="ECO:0007669"/>
    <property type="project" value="TreeGrafter"/>
</dbReference>
<keyword evidence="5 11" id="KW-1133">Transmembrane helix</keyword>
<dbReference type="InterPro" id="IPR016688">
    <property type="entry name" value="MscS-like_plants/fungi"/>
</dbReference>
<dbReference type="PANTHER" id="PTHR31618:SF20">
    <property type="entry name" value="MECHANOSENSITIVE ION CHANNEL PROTEIN 10"/>
    <property type="match status" value="1"/>
</dbReference>
<keyword evidence="15" id="KW-1185">Reference proteome</keyword>